<dbReference type="SMART" id="SM00506">
    <property type="entry name" value="A1pp"/>
    <property type="match status" value="1"/>
</dbReference>
<comment type="function">
    <text evidence="1">Highly specific phosphatase involved in the metabolism of ADP-ribose 1''-phosphate (Appr1p) which is produced as a consequence of tRNA splicing.</text>
</comment>
<dbReference type="SUPFAM" id="SSF52949">
    <property type="entry name" value="Macro domain-like"/>
    <property type="match status" value="1"/>
</dbReference>
<evidence type="ECO:0000313" key="9">
    <source>
        <dbReference type="Proteomes" id="UP001305647"/>
    </source>
</evidence>
<dbReference type="PROSITE" id="PS51154">
    <property type="entry name" value="MACRO"/>
    <property type="match status" value="1"/>
</dbReference>
<dbReference type="InterPro" id="IPR050892">
    <property type="entry name" value="ADP-ribose_metab_enzymes"/>
</dbReference>
<dbReference type="InterPro" id="IPR043472">
    <property type="entry name" value="Macro_dom-like"/>
</dbReference>
<name>A0AAN6Q1V0_9PEZI</name>
<feature type="domain" description="Macro" evidence="7">
    <location>
        <begin position="1"/>
        <end position="153"/>
    </location>
</feature>
<dbReference type="EMBL" id="MU863633">
    <property type="protein sequence ID" value="KAK4101933.1"/>
    <property type="molecule type" value="Genomic_DNA"/>
</dbReference>
<dbReference type="InterPro" id="IPR002589">
    <property type="entry name" value="Macro_dom"/>
</dbReference>
<feature type="non-terminal residue" evidence="8">
    <location>
        <position position="1"/>
    </location>
</feature>
<reference evidence="8" key="2">
    <citation type="submission" date="2023-05" db="EMBL/GenBank/DDBJ databases">
        <authorList>
            <consortium name="Lawrence Berkeley National Laboratory"/>
            <person name="Steindorff A."/>
            <person name="Hensen N."/>
            <person name="Bonometti L."/>
            <person name="Westerberg I."/>
            <person name="Brannstrom I.O."/>
            <person name="Guillou S."/>
            <person name="Cros-Aarteil S."/>
            <person name="Calhoun S."/>
            <person name="Haridas S."/>
            <person name="Kuo A."/>
            <person name="Mondo S."/>
            <person name="Pangilinan J."/>
            <person name="Riley R."/>
            <person name="Labutti K."/>
            <person name="Andreopoulos B."/>
            <person name="Lipzen A."/>
            <person name="Chen C."/>
            <person name="Yanf M."/>
            <person name="Daum C."/>
            <person name="Ng V."/>
            <person name="Clum A."/>
            <person name="Ohm R."/>
            <person name="Martin F."/>
            <person name="Silar P."/>
            <person name="Natvig D."/>
            <person name="Lalanne C."/>
            <person name="Gautier V."/>
            <person name="Ament-Velasquez S.L."/>
            <person name="Kruys A."/>
            <person name="Hutchinson M.I."/>
            <person name="Powell A.J."/>
            <person name="Barry K."/>
            <person name="Miller A.N."/>
            <person name="Grigoriev I.V."/>
            <person name="Debuchy R."/>
            <person name="Gladieux P."/>
            <person name="Thoren M.H."/>
            <person name="Johannesson H."/>
        </authorList>
    </citation>
    <scope>NUCLEOTIDE SEQUENCE</scope>
    <source>
        <strain evidence="8">CBS 757.83</strain>
    </source>
</reference>
<dbReference type="GO" id="GO:0004721">
    <property type="term" value="F:phosphoprotein phosphatase activity"/>
    <property type="evidence" value="ECO:0007669"/>
    <property type="project" value="UniProtKB-KW"/>
</dbReference>
<dbReference type="EC" id="3.1.3.84" evidence="3"/>
<evidence type="ECO:0000259" key="7">
    <source>
        <dbReference type="PROSITE" id="PS51154"/>
    </source>
</evidence>
<dbReference type="CDD" id="cd02901">
    <property type="entry name" value="Macro_Poa1p-like"/>
    <property type="match status" value="1"/>
</dbReference>
<evidence type="ECO:0000256" key="5">
    <source>
        <dbReference type="ARBA" id="ARBA00022912"/>
    </source>
</evidence>
<dbReference type="AlphaFoldDB" id="A0AAN6Q1V0"/>
<evidence type="ECO:0000256" key="4">
    <source>
        <dbReference type="ARBA" id="ARBA00019744"/>
    </source>
</evidence>
<gene>
    <name evidence="8" type="ORF">N658DRAFT_392978</name>
</gene>
<comment type="caution">
    <text evidence="8">The sequence shown here is derived from an EMBL/GenBank/DDBJ whole genome shotgun (WGS) entry which is preliminary data.</text>
</comment>
<comment type="similarity">
    <text evidence="2">Belongs to the POA1 family.</text>
</comment>
<proteinExistence type="inferred from homology"/>
<dbReference type="Gene3D" id="3.40.220.10">
    <property type="entry name" value="Leucine Aminopeptidase, subunit E, domain 1"/>
    <property type="match status" value="1"/>
</dbReference>
<dbReference type="Proteomes" id="UP001305647">
    <property type="component" value="Unassembled WGS sequence"/>
</dbReference>
<keyword evidence="9" id="KW-1185">Reference proteome</keyword>
<comment type="catalytic activity">
    <reaction evidence="6">
        <text>ADP-alpha-D-ribose 1''-phosphate + H2O = ADP-D-ribose + phosphate</text>
        <dbReference type="Rhea" id="RHEA:25029"/>
        <dbReference type="ChEBI" id="CHEBI:15377"/>
        <dbReference type="ChEBI" id="CHEBI:43474"/>
        <dbReference type="ChEBI" id="CHEBI:57967"/>
        <dbReference type="ChEBI" id="CHEBI:58753"/>
        <dbReference type="EC" id="3.1.3.84"/>
    </reaction>
</comment>
<reference evidence="8" key="1">
    <citation type="journal article" date="2023" name="Mol. Phylogenet. Evol.">
        <title>Genome-scale phylogeny and comparative genomics of the fungal order Sordariales.</title>
        <authorList>
            <person name="Hensen N."/>
            <person name="Bonometti L."/>
            <person name="Westerberg I."/>
            <person name="Brannstrom I.O."/>
            <person name="Guillou S."/>
            <person name="Cros-Aarteil S."/>
            <person name="Calhoun S."/>
            <person name="Haridas S."/>
            <person name="Kuo A."/>
            <person name="Mondo S."/>
            <person name="Pangilinan J."/>
            <person name="Riley R."/>
            <person name="LaButti K."/>
            <person name="Andreopoulos B."/>
            <person name="Lipzen A."/>
            <person name="Chen C."/>
            <person name="Yan M."/>
            <person name="Daum C."/>
            <person name="Ng V."/>
            <person name="Clum A."/>
            <person name="Steindorff A."/>
            <person name="Ohm R.A."/>
            <person name="Martin F."/>
            <person name="Silar P."/>
            <person name="Natvig D.O."/>
            <person name="Lalanne C."/>
            <person name="Gautier V."/>
            <person name="Ament-Velasquez S.L."/>
            <person name="Kruys A."/>
            <person name="Hutchinson M.I."/>
            <person name="Powell A.J."/>
            <person name="Barry K."/>
            <person name="Miller A.N."/>
            <person name="Grigoriev I.V."/>
            <person name="Debuchy R."/>
            <person name="Gladieux P."/>
            <person name="Hiltunen Thoren M."/>
            <person name="Johannesson H."/>
        </authorList>
    </citation>
    <scope>NUCLEOTIDE SEQUENCE</scope>
    <source>
        <strain evidence="8">CBS 757.83</strain>
    </source>
</reference>
<dbReference type="PANTHER" id="PTHR12521:SF0">
    <property type="entry name" value="ADP-RIBOSE GLYCOHYDROLASE OARD1"/>
    <property type="match status" value="1"/>
</dbReference>
<evidence type="ECO:0000256" key="6">
    <source>
        <dbReference type="ARBA" id="ARBA00034427"/>
    </source>
</evidence>
<accession>A0AAN6Q1V0</accession>
<evidence type="ECO:0000256" key="1">
    <source>
        <dbReference type="ARBA" id="ARBA00002432"/>
    </source>
</evidence>
<keyword evidence="5" id="KW-0378">Hydrolase</keyword>
<keyword evidence="5" id="KW-0904">Protein phosphatase</keyword>
<evidence type="ECO:0000256" key="2">
    <source>
        <dbReference type="ARBA" id="ARBA00006575"/>
    </source>
</evidence>
<feature type="non-terminal residue" evidence="8">
    <location>
        <position position="153"/>
    </location>
</feature>
<sequence length="153" mass="16561">ITDRTGDLFAAPPNTVLIHACNAVGSWGGGIALAFRNHSPSAFRAYRAHCARSTPDRLVGTALLIPPPQSSPGEEGRHYIGCLFTSRAYGRARDPPERILRATGPAMRDLMRLVVEEEGRIGVGLVKGLRMCRINSGLFAVPWARSKGVIEEL</sequence>
<protein>
    <recommendedName>
        <fullName evidence="4">ADP-ribose 1''-phosphate phosphatase</fullName>
        <ecNumber evidence="3">3.1.3.84</ecNumber>
    </recommendedName>
</protein>
<evidence type="ECO:0000256" key="3">
    <source>
        <dbReference type="ARBA" id="ARBA00012983"/>
    </source>
</evidence>
<organism evidence="8 9">
    <name type="scientific">Parathielavia hyrcaniae</name>
    <dbReference type="NCBI Taxonomy" id="113614"/>
    <lineage>
        <taxon>Eukaryota</taxon>
        <taxon>Fungi</taxon>
        <taxon>Dikarya</taxon>
        <taxon>Ascomycota</taxon>
        <taxon>Pezizomycotina</taxon>
        <taxon>Sordariomycetes</taxon>
        <taxon>Sordariomycetidae</taxon>
        <taxon>Sordariales</taxon>
        <taxon>Chaetomiaceae</taxon>
        <taxon>Parathielavia</taxon>
    </lineage>
</organism>
<dbReference type="Pfam" id="PF01661">
    <property type="entry name" value="Macro"/>
    <property type="match status" value="1"/>
</dbReference>
<dbReference type="GO" id="GO:0140291">
    <property type="term" value="P:peptidyl-glutamate ADP-deribosylation"/>
    <property type="evidence" value="ECO:0007669"/>
    <property type="project" value="TreeGrafter"/>
</dbReference>
<dbReference type="PANTHER" id="PTHR12521">
    <property type="entry name" value="PROTEIN C6ORF130"/>
    <property type="match status" value="1"/>
</dbReference>
<evidence type="ECO:0000313" key="8">
    <source>
        <dbReference type="EMBL" id="KAK4101933.1"/>
    </source>
</evidence>